<feature type="coiled-coil region" evidence="1">
    <location>
        <begin position="14"/>
        <end position="83"/>
    </location>
</feature>
<sequence>MSDGGIVFDTKIDTSEFKKGASELKAELKDLQSQLKTAENNSKSLYNAWEKGNFKDNKLKQALSEADGEASRLRNSIEDVKTQLASLPKTSLKDAMPKGEAPKFSLKGALGNAGASLGKVANALTGGVIGATKSLLGFNQEQNKTNSFANSLGKSIFSLGNMFKLLALRMVMRQVLSGITQGFGHAVEYSEALKTSMNGLEMSTGAFANSLGAMIAPLINMIAPVLSQIIDWFTSAANAVAHFFAVLTGAGSYIVAKKSIASVSSEQKKMAGAAKGATKALKEEQGALAGIDEINDISDKSNAGSGGGGGGGGGTAGLDTMFETVDTGALDGIWKMIADADWKGLGVTIGTKINEAFASIDWAGIGATAGKGIDGVIQTLYYTLKTIDFKAIGSDIATLLNNAIENIDFSILGRLLVRKTLAGIDFLIGFFTTLDYGEIAKSISDFLIGGFNEASEWLQSYDWTKLGEFIVSAIGDFFSNLDAGGIASSFVTFITNALLAALDLLTGIIGSVCDGIYDYFKGYIDDSDYGSVGANIIMGVLKGILDGLKGIATWLWENVCKPIIDAVKTHFGIHSPSTVFAELGEFLMQGMLNGIKKIWENIKAWFDETFGDLKKFISEAWTSISKNTSEMWGGIAKIFTSAWDNIKSVWDGVTGFFGGVWDGIKQVFGNVAQWFGDTFGGAWKAVKDVFSTGGAIFQGITEAIASTFRSIVNHIIGGINTVVSIPFNAINGALNGLRNFSIMGASPFSWIPSVSVPSIPYLANGAVIPANHEFLAVLGDQKSGTNIEAPLSTIQDAMRTVMDERSGNADVVNMLATLIRVVQEKNLLIEDVGKAAVSYIIEETSRTGENPVAVLG</sequence>
<accession>A0A8S5MPR8</accession>
<proteinExistence type="predicted"/>
<evidence type="ECO:0000313" key="2">
    <source>
        <dbReference type="EMBL" id="DAD83947.1"/>
    </source>
</evidence>
<dbReference type="EMBL" id="BK014948">
    <property type="protein sequence ID" value="DAD83947.1"/>
    <property type="molecule type" value="Genomic_DNA"/>
</dbReference>
<dbReference type="Gene3D" id="1.20.120.20">
    <property type="entry name" value="Apolipoprotein"/>
    <property type="match status" value="1"/>
</dbReference>
<name>A0A8S5MPR8_9CAUD</name>
<protein>
    <submittedName>
        <fullName evidence="2">Minor tail protein</fullName>
    </submittedName>
</protein>
<keyword evidence="1" id="KW-0175">Coiled coil</keyword>
<reference evidence="2" key="1">
    <citation type="journal article" date="2021" name="Proc. Natl. Acad. Sci. U.S.A.">
        <title>A Catalog of Tens of Thousands of Viruses from Human Metagenomes Reveals Hidden Associations with Chronic Diseases.</title>
        <authorList>
            <person name="Tisza M.J."/>
            <person name="Buck C.B."/>
        </authorList>
    </citation>
    <scope>NUCLEOTIDE SEQUENCE</scope>
    <source>
        <strain evidence="2">CtUFx54</strain>
    </source>
</reference>
<evidence type="ECO:0000256" key="1">
    <source>
        <dbReference type="SAM" id="Coils"/>
    </source>
</evidence>
<organism evidence="2">
    <name type="scientific">Myoviridae sp. ctUFx54</name>
    <dbReference type="NCBI Taxonomy" id="2826659"/>
    <lineage>
        <taxon>Viruses</taxon>
        <taxon>Duplodnaviria</taxon>
        <taxon>Heunggongvirae</taxon>
        <taxon>Uroviricota</taxon>
        <taxon>Caudoviricetes</taxon>
    </lineage>
</organism>